<dbReference type="InterPro" id="IPR029063">
    <property type="entry name" value="SAM-dependent_MTases_sf"/>
</dbReference>
<dbReference type="Gene3D" id="3.40.50.150">
    <property type="entry name" value="Vaccinia Virus protein VP39"/>
    <property type="match status" value="1"/>
</dbReference>
<dbReference type="GO" id="GO:0008168">
    <property type="term" value="F:methyltransferase activity"/>
    <property type="evidence" value="ECO:0007669"/>
    <property type="project" value="UniProtKB-KW"/>
</dbReference>
<dbReference type="EMBL" id="CADCTZ010000173">
    <property type="protein sequence ID" value="CAA9317194.1"/>
    <property type="molecule type" value="Genomic_DNA"/>
</dbReference>
<organism evidence="1">
    <name type="scientific">uncultured Microcoleus sp</name>
    <dbReference type="NCBI Taxonomy" id="259945"/>
    <lineage>
        <taxon>Bacteria</taxon>
        <taxon>Bacillati</taxon>
        <taxon>Cyanobacteriota</taxon>
        <taxon>Cyanophyceae</taxon>
        <taxon>Oscillatoriophycideae</taxon>
        <taxon>Oscillatoriales</taxon>
        <taxon>Microcoleaceae</taxon>
        <taxon>Microcoleus</taxon>
        <taxon>environmental samples</taxon>
    </lineage>
</organism>
<dbReference type="EC" id="2.1.1.289" evidence="1"/>
<accession>A0A6J4KW10</accession>
<proteinExistence type="predicted"/>
<feature type="non-terminal residue" evidence="1">
    <location>
        <position position="1"/>
    </location>
</feature>
<dbReference type="GO" id="GO:0032259">
    <property type="term" value="P:methylation"/>
    <property type="evidence" value="ECO:0007669"/>
    <property type="project" value="UniProtKB-KW"/>
</dbReference>
<keyword evidence="1" id="KW-0489">Methyltransferase</keyword>
<gene>
    <name evidence="1" type="ORF">AVDCRST_MAG84-1133</name>
</gene>
<sequence length="60" mass="6864">DALEDITTVLSWMGDRVRREPHWSYRIVQVQLSRSLAGGNSTRFDALNPVSIVTIDRHLN</sequence>
<evidence type="ECO:0000313" key="1">
    <source>
        <dbReference type="EMBL" id="CAA9317194.1"/>
    </source>
</evidence>
<dbReference type="EC" id="2.1.1.196" evidence="1"/>
<name>A0A6J4KW10_9CYAN</name>
<keyword evidence="1" id="KW-0808">Transferase</keyword>
<dbReference type="AlphaFoldDB" id="A0A6J4KW10"/>
<reference evidence="1" key="1">
    <citation type="submission" date="2020-02" db="EMBL/GenBank/DDBJ databases">
        <authorList>
            <person name="Meier V. D."/>
        </authorList>
    </citation>
    <scope>NUCLEOTIDE SEQUENCE</scope>
    <source>
        <strain evidence="1">AVDCRST_MAG84</strain>
    </source>
</reference>
<protein>
    <submittedName>
        <fullName evidence="1">Cobalt-precorrin-7 (C5)-methyltransferase / Cobalt-precorrin-6B C15-methyltransferase [decarboxylating]</fullName>
        <ecNumber evidence="1">2.1.1.196</ecNumber>
        <ecNumber evidence="1">2.1.1.289</ecNumber>
    </submittedName>
</protein>